<reference evidence="12 13" key="1">
    <citation type="journal article" date="2023" name="BMC Biol.">
        <title>The compact genome of the sponge Oopsacas minuta (Hexactinellida) is lacking key metazoan core genes.</title>
        <authorList>
            <person name="Santini S."/>
            <person name="Schenkelaars Q."/>
            <person name="Jourda C."/>
            <person name="Duchesne M."/>
            <person name="Belahbib H."/>
            <person name="Rocher C."/>
            <person name="Selva M."/>
            <person name="Riesgo A."/>
            <person name="Vervoort M."/>
            <person name="Leys S.P."/>
            <person name="Kodjabachian L."/>
            <person name="Le Bivic A."/>
            <person name="Borchiellini C."/>
            <person name="Claverie J.M."/>
            <person name="Renard E."/>
        </authorList>
    </citation>
    <scope>NUCLEOTIDE SEQUENCE [LARGE SCALE GENOMIC DNA]</scope>
    <source>
        <strain evidence="12">SPO-2</strain>
    </source>
</reference>
<feature type="compositionally biased region" description="Basic and acidic residues" evidence="10">
    <location>
        <begin position="567"/>
        <end position="582"/>
    </location>
</feature>
<comment type="similarity">
    <text evidence="3 9">Belongs to the SRP72 family.</text>
</comment>
<feature type="region of interest" description="Disordered" evidence="10">
    <location>
        <begin position="533"/>
        <end position="632"/>
    </location>
</feature>
<keyword evidence="6" id="KW-0256">Endoplasmic reticulum</keyword>
<evidence type="ECO:0000256" key="10">
    <source>
        <dbReference type="SAM" id="MobiDB-lite"/>
    </source>
</evidence>
<dbReference type="GO" id="GO:0008312">
    <property type="term" value="F:7S RNA binding"/>
    <property type="evidence" value="ECO:0007669"/>
    <property type="project" value="InterPro"/>
</dbReference>
<dbReference type="AlphaFoldDB" id="A0AAV7K6Z0"/>
<keyword evidence="5 9" id="KW-0963">Cytoplasm</keyword>
<dbReference type="InterPro" id="IPR013699">
    <property type="entry name" value="Signal_recog_part_SRP72_RNA-bd"/>
</dbReference>
<evidence type="ECO:0000313" key="12">
    <source>
        <dbReference type="EMBL" id="KAI6656498.1"/>
    </source>
</evidence>
<evidence type="ECO:0000256" key="1">
    <source>
        <dbReference type="ARBA" id="ARBA00004240"/>
    </source>
</evidence>
<evidence type="ECO:0000256" key="8">
    <source>
        <dbReference type="ARBA" id="ARBA00023274"/>
    </source>
</evidence>
<comment type="subcellular location">
    <subcellularLocation>
        <location evidence="2 9">Cytoplasm</location>
    </subcellularLocation>
    <subcellularLocation>
        <location evidence="1">Endoplasmic reticulum</location>
    </subcellularLocation>
</comment>
<name>A0AAV7K6Z0_9METZ</name>
<evidence type="ECO:0000256" key="2">
    <source>
        <dbReference type="ARBA" id="ARBA00004496"/>
    </source>
</evidence>
<keyword evidence="7 9" id="KW-0733">Signal recognition particle</keyword>
<evidence type="ECO:0000313" key="13">
    <source>
        <dbReference type="Proteomes" id="UP001165289"/>
    </source>
</evidence>
<feature type="compositionally biased region" description="Basic and acidic residues" evidence="10">
    <location>
        <begin position="533"/>
        <end position="546"/>
    </location>
</feature>
<dbReference type="EMBL" id="JAKMXF010000144">
    <property type="protein sequence ID" value="KAI6656498.1"/>
    <property type="molecule type" value="Genomic_DNA"/>
</dbReference>
<dbReference type="GO" id="GO:0005783">
    <property type="term" value="C:endoplasmic reticulum"/>
    <property type="evidence" value="ECO:0007669"/>
    <property type="project" value="UniProtKB-SubCell"/>
</dbReference>
<dbReference type="Proteomes" id="UP001165289">
    <property type="component" value="Unassembled WGS sequence"/>
</dbReference>
<evidence type="ECO:0000256" key="5">
    <source>
        <dbReference type="ARBA" id="ARBA00022490"/>
    </source>
</evidence>
<dbReference type="PIRSF" id="PIRSF038922">
    <property type="entry name" value="SRP72"/>
    <property type="match status" value="1"/>
</dbReference>
<evidence type="ECO:0000259" key="11">
    <source>
        <dbReference type="Pfam" id="PF08492"/>
    </source>
</evidence>
<keyword evidence="13" id="KW-1185">Reference proteome</keyword>
<dbReference type="Pfam" id="PF17004">
    <property type="entry name" value="SRP_TPR_like"/>
    <property type="match status" value="1"/>
</dbReference>
<protein>
    <recommendedName>
        <fullName evidence="4 9">Signal recognition particle subunit SRP72</fullName>
    </recommendedName>
</protein>
<dbReference type="InterPro" id="IPR011990">
    <property type="entry name" value="TPR-like_helical_dom_sf"/>
</dbReference>
<dbReference type="Pfam" id="PF08492">
    <property type="entry name" value="SRP72"/>
    <property type="match status" value="1"/>
</dbReference>
<dbReference type="InterPro" id="IPR031545">
    <property type="entry name" value="SRP72_TPR-like"/>
</dbReference>
<comment type="caution">
    <text evidence="12">The sequence shown here is derived from an EMBL/GenBank/DDBJ whole genome shotgun (WGS) entry which is preliminary data.</text>
</comment>
<evidence type="ECO:0000256" key="3">
    <source>
        <dbReference type="ARBA" id="ARBA00007676"/>
    </source>
</evidence>
<feature type="compositionally biased region" description="Basic residues" evidence="10">
    <location>
        <begin position="617"/>
        <end position="632"/>
    </location>
</feature>
<accession>A0AAV7K6Z0</accession>
<evidence type="ECO:0000256" key="4">
    <source>
        <dbReference type="ARBA" id="ARBA00018350"/>
    </source>
</evidence>
<dbReference type="PANTHER" id="PTHR14094:SF9">
    <property type="entry name" value="SIGNAL RECOGNITION PARTICLE SUBUNIT SRP72"/>
    <property type="match status" value="1"/>
</dbReference>
<dbReference type="InterPro" id="IPR026270">
    <property type="entry name" value="SRP72"/>
</dbReference>
<comment type="function">
    <text evidence="9">Component of the signal recognition particle (SRP) complex, a ribonucleoprotein complex that mediates the cotranslational targeting of secretory and membrane proteins to the endoplasmic reticulum (ER).</text>
</comment>
<keyword evidence="8 9" id="KW-0687">Ribonucleoprotein</keyword>
<feature type="compositionally biased region" description="Basic residues" evidence="10">
    <location>
        <begin position="583"/>
        <end position="595"/>
    </location>
</feature>
<proteinExistence type="inferred from homology"/>
<evidence type="ECO:0000256" key="6">
    <source>
        <dbReference type="ARBA" id="ARBA00022824"/>
    </source>
</evidence>
<feature type="domain" description="Signal recognition particle SRP72 subunit RNA-binding" evidence="11">
    <location>
        <begin position="537"/>
        <end position="584"/>
    </location>
</feature>
<dbReference type="SUPFAM" id="SSF48452">
    <property type="entry name" value="TPR-like"/>
    <property type="match status" value="1"/>
</dbReference>
<dbReference type="Gene3D" id="1.25.40.10">
    <property type="entry name" value="Tetratricopeptide repeat domain"/>
    <property type="match status" value="2"/>
</dbReference>
<evidence type="ECO:0000256" key="7">
    <source>
        <dbReference type="ARBA" id="ARBA00023135"/>
    </source>
</evidence>
<dbReference type="GO" id="GO:0005786">
    <property type="term" value="C:signal recognition particle, endoplasmic reticulum targeting"/>
    <property type="evidence" value="ECO:0007669"/>
    <property type="project" value="UniProtKB-UniRule"/>
</dbReference>
<gene>
    <name evidence="12" type="ORF">LOD99_1294</name>
</gene>
<feature type="compositionally biased region" description="Basic residues" evidence="10">
    <location>
        <begin position="547"/>
        <end position="559"/>
    </location>
</feature>
<dbReference type="GO" id="GO:0043022">
    <property type="term" value="F:ribosome binding"/>
    <property type="evidence" value="ECO:0007669"/>
    <property type="project" value="TreeGrafter"/>
</dbReference>
<organism evidence="12 13">
    <name type="scientific">Oopsacas minuta</name>
    <dbReference type="NCBI Taxonomy" id="111878"/>
    <lineage>
        <taxon>Eukaryota</taxon>
        <taxon>Metazoa</taxon>
        <taxon>Porifera</taxon>
        <taxon>Hexactinellida</taxon>
        <taxon>Hexasterophora</taxon>
        <taxon>Lyssacinosida</taxon>
        <taxon>Leucopsacidae</taxon>
        <taxon>Oopsacas</taxon>
    </lineage>
</organism>
<dbReference type="GO" id="GO:0006614">
    <property type="term" value="P:SRP-dependent cotranslational protein targeting to membrane"/>
    <property type="evidence" value="ECO:0007669"/>
    <property type="project" value="UniProtKB-UniRule"/>
</dbReference>
<dbReference type="PANTHER" id="PTHR14094">
    <property type="entry name" value="SIGNAL RECOGNITION PARTICLE 72"/>
    <property type="match status" value="1"/>
</dbReference>
<sequence length="632" mass="72805">MATQDVLPQLYQQLNICTGTDDYLRSRRIAEQIMKADPTQWDAFYTKLVCFVHESNFEAVIRNIASHNFGDKSKELAFIHAYTLYRLNRHQDALNTLSKNENGIRELELRAQILYKMERYEDSVTVYQHKLSQLEDIDSDRLVNQLAALSLCPTPQECSITPDILDTYEQLYNYSSVLIAVGDAPQALDYLEKAESTAVNEMTQDPDYSQEELEDEMSVIRVQKAFASQLVGQTKEASKIYTQLIKKRISDHSVSAIASNNVISINKDKDIFDSRKRMKACTSEAALKKMTSQQRSIVHFNKCLLAINTNQLEQARSYLQHLRKIEKNGNELVPLLELSIQRRNEGLGDSKGSLLDLLSRHKDSPSIALTLAQIALNTHQLELCCEIICSTTPICYKPSFVSFVVTAYLRLGEFDKIDEVLTTAINYWLSRKDTESKSIEHLKKFVCHSANFKLQRNCYREAGEILEKFEEYFQDDRVYSQLLISSFAAIDITKAEKVLSSLDQKEIKKVNVDELEKVQNLRQVISKKTPLLDKISKKDDKPDRSIKSKRKSKKKKGKLPKNYNPDKPPDPERWLPMRERSYNKKLRKKGGRKVYARSPHQSTQSDKPEPKPMSANQKKKQQQKSKKKGKRW</sequence>
<evidence type="ECO:0000256" key="9">
    <source>
        <dbReference type="PIRNR" id="PIRNR038922"/>
    </source>
</evidence>